<dbReference type="PANTHER" id="PTHR43464">
    <property type="entry name" value="METHYLTRANSFERASE"/>
    <property type="match status" value="1"/>
</dbReference>
<reference evidence="2" key="1">
    <citation type="submission" date="2020-03" db="EMBL/GenBank/DDBJ databases">
        <title>The deep terrestrial virosphere.</title>
        <authorList>
            <person name="Holmfeldt K."/>
            <person name="Nilsson E."/>
            <person name="Simone D."/>
            <person name="Lopez-Fernandez M."/>
            <person name="Wu X."/>
            <person name="de Brujin I."/>
            <person name="Lundin D."/>
            <person name="Andersson A."/>
            <person name="Bertilsson S."/>
            <person name="Dopson M."/>
        </authorList>
    </citation>
    <scope>NUCLEOTIDE SEQUENCE</scope>
    <source>
        <strain evidence="2">TM448B00545</strain>
    </source>
</reference>
<dbReference type="InterPro" id="IPR013216">
    <property type="entry name" value="Methyltransf_11"/>
</dbReference>
<dbReference type="EMBL" id="MT144632">
    <property type="protein sequence ID" value="QJH95895.1"/>
    <property type="molecule type" value="Genomic_DNA"/>
</dbReference>
<dbReference type="SUPFAM" id="SSF53335">
    <property type="entry name" value="S-adenosyl-L-methionine-dependent methyltransferases"/>
    <property type="match status" value="1"/>
</dbReference>
<dbReference type="CDD" id="cd02440">
    <property type="entry name" value="AdoMet_MTases"/>
    <property type="match status" value="1"/>
</dbReference>
<dbReference type="GO" id="GO:0008757">
    <property type="term" value="F:S-adenosylmethionine-dependent methyltransferase activity"/>
    <property type="evidence" value="ECO:0007669"/>
    <property type="project" value="InterPro"/>
</dbReference>
<dbReference type="InterPro" id="IPR029063">
    <property type="entry name" value="SAM-dependent_MTases_sf"/>
</dbReference>
<dbReference type="PANTHER" id="PTHR43464:SF92">
    <property type="entry name" value="SLR1071 PROTEIN"/>
    <property type="match status" value="1"/>
</dbReference>
<evidence type="ECO:0000259" key="1">
    <source>
        <dbReference type="Pfam" id="PF08241"/>
    </source>
</evidence>
<name>A0A6M3XHD8_9ZZZZ</name>
<keyword evidence="2" id="KW-0489">Methyltransferase</keyword>
<protein>
    <submittedName>
        <fullName evidence="2">Putative methyltransferase</fullName>
    </submittedName>
</protein>
<organism evidence="2">
    <name type="scientific">viral metagenome</name>
    <dbReference type="NCBI Taxonomy" id="1070528"/>
    <lineage>
        <taxon>unclassified sequences</taxon>
        <taxon>metagenomes</taxon>
        <taxon>organismal metagenomes</taxon>
    </lineage>
</organism>
<gene>
    <name evidence="2" type="ORF">TM448B00545_0016</name>
</gene>
<dbReference type="Gene3D" id="3.40.50.150">
    <property type="entry name" value="Vaccinia Virus protein VP39"/>
    <property type="match status" value="1"/>
</dbReference>
<proteinExistence type="predicted"/>
<feature type="domain" description="Methyltransferase type 11" evidence="1">
    <location>
        <begin position="107"/>
        <end position="205"/>
    </location>
</feature>
<accession>A0A6M3XHD8</accession>
<evidence type="ECO:0000313" key="2">
    <source>
        <dbReference type="EMBL" id="QJH95895.1"/>
    </source>
</evidence>
<dbReference type="Pfam" id="PF08241">
    <property type="entry name" value="Methyltransf_11"/>
    <property type="match status" value="1"/>
</dbReference>
<sequence length="272" mass="31540">MLRDSNELTAWIALAQRLWTQDRGEDAIAIVRRLHDQYPGGREIVELLQLYSAKLAHMESDEAYFEWYKYVTEVTKMGRLDDTVWRCFWITSRVQIIASWPDMNSLIDIGCGRGEMTVRFAQTPDLTRIVGVDLIPLMVEDAKTNPANTDLIEYMVCPAEQLGTLFDENEFDIAVLSGILEHVRDPDLVLAQARRVVKPGGAILINVPFGGFTFYGHPHSERYGHVRFWDPYEKLKFEHMEVEYKSYYRDPGLYWAQYDEVGDFCVLLWNAK</sequence>
<keyword evidence="2" id="KW-0808">Transferase</keyword>
<dbReference type="GO" id="GO:0032259">
    <property type="term" value="P:methylation"/>
    <property type="evidence" value="ECO:0007669"/>
    <property type="project" value="UniProtKB-KW"/>
</dbReference>
<dbReference type="AlphaFoldDB" id="A0A6M3XHD8"/>